<dbReference type="Proteomes" id="UP000658278">
    <property type="component" value="Unassembled WGS sequence"/>
</dbReference>
<evidence type="ECO:0000313" key="3">
    <source>
        <dbReference type="Proteomes" id="UP000658278"/>
    </source>
</evidence>
<dbReference type="RefSeq" id="WP_234044602.1">
    <property type="nucleotide sequence ID" value="NZ_JAENII010000005.1"/>
</dbReference>
<protein>
    <recommendedName>
        <fullName evidence="4">Doubled CXXCH motif domain-containing protein</fullName>
    </recommendedName>
</protein>
<dbReference type="InterPro" id="IPR036280">
    <property type="entry name" value="Multihaem_cyt_sf"/>
</dbReference>
<dbReference type="EMBL" id="JAENII010000005">
    <property type="protein sequence ID" value="MBK1827104.1"/>
    <property type="molecule type" value="Genomic_DNA"/>
</dbReference>
<feature type="region of interest" description="Disordered" evidence="1">
    <location>
        <begin position="190"/>
        <end position="209"/>
    </location>
</feature>
<proteinExistence type="predicted"/>
<keyword evidence="3" id="KW-1185">Reference proteome</keyword>
<accession>A0A934VEA5</accession>
<evidence type="ECO:0000256" key="1">
    <source>
        <dbReference type="SAM" id="MobiDB-lite"/>
    </source>
</evidence>
<reference evidence="2" key="1">
    <citation type="submission" date="2021-01" db="EMBL/GenBank/DDBJ databases">
        <title>Modified the classification status of verrucomicrobia.</title>
        <authorList>
            <person name="Feng X."/>
        </authorList>
    </citation>
    <scope>NUCLEOTIDE SEQUENCE</scope>
    <source>
        <strain evidence="2">KCTC 22201</strain>
    </source>
</reference>
<sequence length="209" mass="22882">MIAVIGIGFVAALVSTWMKSDDWKPGRVTTEASGGGELHPVTIRQPDIQPLVATGELDAHGKPVMVACATCHDNRDPNYQANSGSALEEFHQGLKYDHGNQTCLSCHNSEDYNTLKQADGRAIALNESMTLCSQCHALQHRDYQNGMHGGMTGYWDLTRGGRTRNTCIDCHDPHHPKFPTVTPVFPPKPVIGENPATHDTPSSHHENHE</sequence>
<comment type="caution">
    <text evidence="2">The sequence shown here is derived from an EMBL/GenBank/DDBJ whole genome shotgun (WGS) entry which is preliminary data.</text>
</comment>
<dbReference type="AlphaFoldDB" id="A0A934VEA5"/>
<evidence type="ECO:0008006" key="4">
    <source>
        <dbReference type="Google" id="ProtNLM"/>
    </source>
</evidence>
<organism evidence="2 3">
    <name type="scientific">Haloferula rosea</name>
    <dbReference type="NCBI Taxonomy" id="490093"/>
    <lineage>
        <taxon>Bacteria</taxon>
        <taxon>Pseudomonadati</taxon>
        <taxon>Verrucomicrobiota</taxon>
        <taxon>Verrucomicrobiia</taxon>
        <taxon>Verrucomicrobiales</taxon>
        <taxon>Verrucomicrobiaceae</taxon>
        <taxon>Haloferula</taxon>
    </lineage>
</organism>
<dbReference type="Gene3D" id="1.10.720.180">
    <property type="match status" value="1"/>
</dbReference>
<gene>
    <name evidence="2" type="ORF">JIN81_08735</name>
</gene>
<evidence type="ECO:0000313" key="2">
    <source>
        <dbReference type="EMBL" id="MBK1827104.1"/>
    </source>
</evidence>
<name>A0A934VEA5_9BACT</name>
<dbReference type="SUPFAM" id="SSF48695">
    <property type="entry name" value="Multiheme cytochromes"/>
    <property type="match status" value="1"/>
</dbReference>